<gene>
    <name evidence="1" type="ORF">SAMN05216377_12346</name>
</gene>
<name>A0A1G8CSX5_PSEOR</name>
<protein>
    <recommendedName>
        <fullName evidence="3">CHAP domain-containing protein</fullName>
    </recommendedName>
</protein>
<evidence type="ECO:0000313" key="2">
    <source>
        <dbReference type="Proteomes" id="UP000198967"/>
    </source>
</evidence>
<accession>A0A1G8CSX5</accession>
<evidence type="ECO:0008006" key="3">
    <source>
        <dbReference type="Google" id="ProtNLM"/>
    </source>
</evidence>
<keyword evidence="2" id="KW-1185">Reference proteome</keyword>
<dbReference type="STRING" id="366584.SAMN05216377_12346"/>
<evidence type="ECO:0000313" key="1">
    <source>
        <dbReference type="EMBL" id="SDH48541.1"/>
    </source>
</evidence>
<dbReference type="RefSeq" id="WP_093089568.1">
    <property type="nucleotide sequence ID" value="NZ_FNBE01000023.1"/>
</dbReference>
<dbReference type="AlphaFoldDB" id="A0A1G8CSX5"/>
<dbReference type="Proteomes" id="UP000198967">
    <property type="component" value="Unassembled WGS sequence"/>
</dbReference>
<dbReference type="EMBL" id="FNBE01000023">
    <property type="protein sequence ID" value="SDH48541.1"/>
    <property type="molecule type" value="Genomic_DNA"/>
</dbReference>
<organism evidence="1 2">
    <name type="scientific">Pseudonocardia oroxyli</name>
    <dbReference type="NCBI Taxonomy" id="366584"/>
    <lineage>
        <taxon>Bacteria</taxon>
        <taxon>Bacillati</taxon>
        <taxon>Actinomycetota</taxon>
        <taxon>Actinomycetes</taxon>
        <taxon>Pseudonocardiales</taxon>
        <taxon>Pseudonocardiaceae</taxon>
        <taxon>Pseudonocardia</taxon>
    </lineage>
</organism>
<sequence>MDHTAHRPGTQLLRRLLVTIVALAALVVAVPVTSAAAAPGPSLQGAANLRDCVNTGLLGCQPTGQLPARAPVTMICWIDGSTATGKYTSQRWFFVAGGGRTGFVHSSWVIDQWRQSPPCGADRGVSAVRWAAEHVGQTRPSGAEAAGLGVNDGMWSGWCAAFTYGSYLFGSGSTPRIAGNAAPRFYAYQRAGLVTGWTDAANVPVGAMLFWPTVAAPYGHTAIYAGNGYALSTQGLNDPSRPIARVPVGTWGTPAGWVAPDKV</sequence>
<proteinExistence type="predicted"/>
<dbReference type="OrthoDB" id="4225935at2"/>
<reference evidence="1 2" key="1">
    <citation type="submission" date="2016-10" db="EMBL/GenBank/DDBJ databases">
        <authorList>
            <person name="de Groot N.N."/>
        </authorList>
    </citation>
    <scope>NUCLEOTIDE SEQUENCE [LARGE SCALE GENOMIC DNA]</scope>
    <source>
        <strain evidence="1 2">CGMCC 4.3143</strain>
    </source>
</reference>